<dbReference type="Pfam" id="PF01757">
    <property type="entry name" value="Acyl_transf_3"/>
    <property type="match status" value="1"/>
</dbReference>
<dbReference type="SUPFAM" id="SSF52266">
    <property type="entry name" value="SGNH hydrolase"/>
    <property type="match status" value="1"/>
</dbReference>
<dbReference type="Proteomes" id="UP000182938">
    <property type="component" value="Chromosome"/>
</dbReference>
<evidence type="ECO:0008006" key="6">
    <source>
        <dbReference type="Google" id="ProtNLM"/>
    </source>
</evidence>
<reference evidence="4 5" key="1">
    <citation type="submission" date="2015-11" db="EMBL/GenBank/DDBJ databases">
        <authorList>
            <person name="Zhang Y."/>
            <person name="Guo Z."/>
        </authorList>
    </citation>
    <scope>NUCLEOTIDE SEQUENCE [LARGE SCALE GENOMIC DNA]</scope>
    <source>
        <strain evidence="4 5">YFY001</strain>
    </source>
</reference>
<sequence>MRSLTQQLRTSTGEQRLSALDGYRGLFVTLVLLYHFGATFLVGGWVGINHFFAFSGYLITRLLISERARTGRIDVWRFYRRRAERLLPALVVVCTAVLVAALFAGSAHRHRDAGDVLASLFFVQNWRLISRDDAYFEQVGNPSPLQHAWTLGVEEQFYLLVPLLVLGLFAAFRTSRTARLVVVSALAVASAAWTAQLAGSGVDFARLYYGTDTRAQALLVGAAVAVLLGRDHRGRLGRRPSRDVTQLIGLVGFAISLSAFFVVGPRSEWLFTSGGMLLFAVGAAMMGLAATDPRPLTINRIASWPPAVLLGQMTYGLYLYHWPIHLWLGPLLDPLPLVVSVLGQLAVTIAVAWASFRWLEVPVLRDGFGALLPRRRPGRTWVVPVAGVAVVAVLAGFVFTRPVSEEDLDVPPLVAADAEVTPADPPLDMALLGDSVGVSLGEGWRDDDHPGVTMTNLSRIGCDLVDAPLLSDGAPMPEDAACDDWRRDWPQQVEEAGASDLLVLPGPQLIGEHEVDGRTVGSRSADHAALITETLDDIERRAHEAGVTHVQVATMPCREVDPDRLDPSLRQFAGPISDPANIGWVNDVIRAWARGEGGSQRTSGVQRQALDLWEPLCGDGYREEINGVPLYSDTVHFSPAGAAMVWTWLTPRVVEAARQ</sequence>
<protein>
    <recommendedName>
        <fullName evidence="6">Peptidoglycan/LPS O-acetylase OafA/YrhL, contains acyltransferase and SGNH-hydrolase domains</fullName>
    </recommendedName>
</protein>
<feature type="transmembrane region" description="Helical" evidence="1">
    <location>
        <begin position="21"/>
        <end position="42"/>
    </location>
</feature>
<dbReference type="AlphaFoldDB" id="A0A1L3MDJ0"/>
<keyword evidence="1" id="KW-0472">Membrane</keyword>
<feature type="transmembrane region" description="Helical" evidence="1">
    <location>
        <begin position="156"/>
        <end position="172"/>
    </location>
</feature>
<keyword evidence="1" id="KW-1133">Transmembrane helix</keyword>
<feature type="domain" description="Acyltransferase 3" evidence="2">
    <location>
        <begin position="19"/>
        <end position="354"/>
    </location>
</feature>
<feature type="transmembrane region" description="Helical" evidence="1">
    <location>
        <begin position="86"/>
        <end position="107"/>
    </location>
</feature>
<evidence type="ECO:0000259" key="3">
    <source>
        <dbReference type="Pfam" id="PF19040"/>
    </source>
</evidence>
<dbReference type="KEGG" id="jte:ASJ30_01995"/>
<feature type="transmembrane region" description="Helical" evidence="1">
    <location>
        <begin position="215"/>
        <end position="232"/>
    </location>
</feature>
<keyword evidence="5" id="KW-1185">Reference proteome</keyword>
<evidence type="ECO:0000313" key="4">
    <source>
        <dbReference type="EMBL" id="APH00452.1"/>
    </source>
</evidence>
<dbReference type="InterPro" id="IPR043968">
    <property type="entry name" value="SGNH"/>
</dbReference>
<dbReference type="InterPro" id="IPR050879">
    <property type="entry name" value="Acyltransferase_3"/>
</dbReference>
<feature type="transmembrane region" description="Helical" evidence="1">
    <location>
        <begin position="269"/>
        <end position="289"/>
    </location>
</feature>
<accession>A0A1L3MDJ0</accession>
<gene>
    <name evidence="4" type="ORF">ASJ30_01995</name>
</gene>
<dbReference type="GO" id="GO:0016020">
    <property type="term" value="C:membrane"/>
    <property type="evidence" value="ECO:0007669"/>
    <property type="project" value="TreeGrafter"/>
</dbReference>
<dbReference type="GO" id="GO:0009103">
    <property type="term" value="P:lipopolysaccharide biosynthetic process"/>
    <property type="evidence" value="ECO:0007669"/>
    <property type="project" value="TreeGrafter"/>
</dbReference>
<organism evidence="4 5">
    <name type="scientific">Janibacter indicus</name>
    <dbReference type="NCBI Taxonomy" id="857417"/>
    <lineage>
        <taxon>Bacteria</taxon>
        <taxon>Bacillati</taxon>
        <taxon>Actinomycetota</taxon>
        <taxon>Actinomycetes</taxon>
        <taxon>Micrococcales</taxon>
        <taxon>Intrasporangiaceae</taxon>
        <taxon>Janibacter</taxon>
    </lineage>
</organism>
<evidence type="ECO:0000313" key="5">
    <source>
        <dbReference type="Proteomes" id="UP000182938"/>
    </source>
</evidence>
<dbReference type="InterPro" id="IPR002656">
    <property type="entry name" value="Acyl_transf_3_dom"/>
</dbReference>
<dbReference type="GO" id="GO:0016747">
    <property type="term" value="F:acyltransferase activity, transferring groups other than amino-acyl groups"/>
    <property type="evidence" value="ECO:0007669"/>
    <property type="project" value="InterPro"/>
</dbReference>
<proteinExistence type="predicted"/>
<dbReference type="RefSeq" id="WP_072623625.1">
    <property type="nucleotide sequence ID" value="NZ_CP013290.1"/>
</dbReference>
<evidence type="ECO:0000259" key="2">
    <source>
        <dbReference type="Pfam" id="PF01757"/>
    </source>
</evidence>
<dbReference type="Pfam" id="PF19040">
    <property type="entry name" value="SGNH"/>
    <property type="match status" value="1"/>
</dbReference>
<dbReference type="PANTHER" id="PTHR23028">
    <property type="entry name" value="ACETYLTRANSFERASE"/>
    <property type="match status" value="1"/>
</dbReference>
<feature type="transmembrane region" description="Helical" evidence="1">
    <location>
        <begin position="179"/>
        <end position="195"/>
    </location>
</feature>
<feature type="transmembrane region" description="Helical" evidence="1">
    <location>
        <begin position="380"/>
        <end position="399"/>
    </location>
</feature>
<evidence type="ECO:0000256" key="1">
    <source>
        <dbReference type="SAM" id="Phobius"/>
    </source>
</evidence>
<feature type="domain" description="SGNH" evidence="3">
    <location>
        <begin position="422"/>
        <end position="645"/>
    </location>
</feature>
<dbReference type="EMBL" id="CP013290">
    <property type="protein sequence ID" value="APH00452.1"/>
    <property type="molecule type" value="Genomic_DNA"/>
</dbReference>
<dbReference type="PANTHER" id="PTHR23028:SF53">
    <property type="entry name" value="ACYL_TRANSF_3 DOMAIN-CONTAINING PROTEIN"/>
    <property type="match status" value="1"/>
</dbReference>
<keyword evidence="1" id="KW-0812">Transmembrane</keyword>
<feature type="transmembrane region" description="Helical" evidence="1">
    <location>
        <begin position="341"/>
        <end position="359"/>
    </location>
</feature>
<feature type="transmembrane region" description="Helical" evidence="1">
    <location>
        <begin position="48"/>
        <end position="65"/>
    </location>
</feature>
<name>A0A1L3MDJ0_9MICO</name>
<feature type="transmembrane region" description="Helical" evidence="1">
    <location>
        <begin position="244"/>
        <end position="263"/>
    </location>
</feature>
<feature type="transmembrane region" description="Helical" evidence="1">
    <location>
        <begin position="301"/>
        <end position="321"/>
    </location>
</feature>